<reference evidence="2 3" key="1">
    <citation type="submission" date="2021-01" db="EMBL/GenBank/DDBJ databases">
        <title>Whole genome shotgun sequence of Asanoa iriomotensis NBRC 100142.</title>
        <authorList>
            <person name="Komaki H."/>
            <person name="Tamura T."/>
        </authorList>
    </citation>
    <scope>NUCLEOTIDE SEQUENCE [LARGE SCALE GENOMIC DNA]</scope>
    <source>
        <strain evidence="2 3">NBRC 100142</strain>
    </source>
</reference>
<evidence type="ECO:0000256" key="1">
    <source>
        <dbReference type="SAM" id="Phobius"/>
    </source>
</evidence>
<proteinExistence type="predicted"/>
<keyword evidence="1" id="KW-0472">Membrane</keyword>
<evidence type="ECO:0000313" key="2">
    <source>
        <dbReference type="EMBL" id="GIF54058.1"/>
    </source>
</evidence>
<evidence type="ECO:0008006" key="4">
    <source>
        <dbReference type="Google" id="ProtNLM"/>
    </source>
</evidence>
<dbReference type="Pfam" id="PF07784">
    <property type="entry name" value="DUF1622"/>
    <property type="match status" value="1"/>
</dbReference>
<organism evidence="2 3">
    <name type="scientific">Asanoa iriomotensis</name>
    <dbReference type="NCBI Taxonomy" id="234613"/>
    <lineage>
        <taxon>Bacteria</taxon>
        <taxon>Bacillati</taxon>
        <taxon>Actinomycetota</taxon>
        <taxon>Actinomycetes</taxon>
        <taxon>Micromonosporales</taxon>
        <taxon>Micromonosporaceae</taxon>
        <taxon>Asanoa</taxon>
    </lineage>
</organism>
<dbReference type="Proteomes" id="UP000624325">
    <property type="component" value="Unassembled WGS sequence"/>
</dbReference>
<gene>
    <name evidence="2" type="ORF">Air01nite_01530</name>
</gene>
<dbReference type="PANTHER" id="PTHR38468:SF1">
    <property type="entry name" value="SLL0939 PROTEIN"/>
    <property type="match status" value="1"/>
</dbReference>
<dbReference type="RefSeq" id="WP_203699778.1">
    <property type="nucleotide sequence ID" value="NZ_BAAALU010000017.1"/>
</dbReference>
<dbReference type="EMBL" id="BONC01000001">
    <property type="protein sequence ID" value="GIF54058.1"/>
    <property type="molecule type" value="Genomic_DNA"/>
</dbReference>
<evidence type="ECO:0000313" key="3">
    <source>
        <dbReference type="Proteomes" id="UP000624325"/>
    </source>
</evidence>
<comment type="caution">
    <text evidence="2">The sequence shown here is derived from an EMBL/GenBank/DDBJ whole genome shotgun (WGS) entry which is preliminary data.</text>
</comment>
<keyword evidence="1" id="KW-1133">Transmembrane helix</keyword>
<name>A0ABQ4BU65_9ACTN</name>
<protein>
    <recommendedName>
        <fullName evidence="4">DUF1622 domain-containing protein</fullName>
    </recommendedName>
</protein>
<feature type="transmembrane region" description="Helical" evidence="1">
    <location>
        <begin position="20"/>
        <end position="39"/>
    </location>
</feature>
<dbReference type="InterPro" id="IPR012427">
    <property type="entry name" value="DUF1622"/>
</dbReference>
<keyword evidence="1" id="KW-0812">Transmembrane</keyword>
<sequence length="128" mass="13987">MSLAERVDEAVNNLVTIVEAGGAIIIGAGALYAFGRLLWVVARDRDTASFVLVRLDLGRFLALGLEFQLAGDILRTAISPSFSDIGQLAAIAAIRTALNWTLRREIDQERRQLDARDRAADDHASRNP</sequence>
<accession>A0ABQ4BU65</accession>
<keyword evidence="3" id="KW-1185">Reference proteome</keyword>
<dbReference type="PANTHER" id="PTHR38468">
    <property type="entry name" value="SLL0939 PROTEIN"/>
    <property type="match status" value="1"/>
</dbReference>